<feature type="compositionally biased region" description="Basic and acidic residues" evidence="3">
    <location>
        <begin position="678"/>
        <end position="691"/>
    </location>
</feature>
<dbReference type="GO" id="GO:0005634">
    <property type="term" value="C:nucleus"/>
    <property type="evidence" value="ECO:0007669"/>
    <property type="project" value="TreeGrafter"/>
</dbReference>
<evidence type="ECO:0000259" key="5">
    <source>
        <dbReference type="PROSITE" id="PS51525"/>
    </source>
</evidence>
<dbReference type="InterPro" id="IPR036427">
    <property type="entry name" value="Bromodomain-like_sf"/>
</dbReference>
<dbReference type="FunCoup" id="A0A1Y2EXJ5">
    <property type="interactions" value="612"/>
</dbReference>
<evidence type="ECO:0000313" key="6">
    <source>
        <dbReference type="EMBL" id="ORY75954.1"/>
    </source>
</evidence>
<dbReference type="Pfam" id="PF17035">
    <property type="entry name" value="BET"/>
    <property type="match status" value="1"/>
</dbReference>
<dbReference type="Gene3D" id="1.20.920.10">
    <property type="entry name" value="Bromodomain-like"/>
    <property type="match status" value="2"/>
</dbReference>
<dbReference type="EMBL" id="MCGR01000036">
    <property type="protein sequence ID" value="ORY75954.1"/>
    <property type="molecule type" value="Genomic_DNA"/>
</dbReference>
<feature type="compositionally biased region" description="Low complexity" evidence="3">
    <location>
        <begin position="271"/>
        <end position="282"/>
    </location>
</feature>
<dbReference type="InterPro" id="IPR001487">
    <property type="entry name" value="Bromodomain"/>
</dbReference>
<feature type="compositionally biased region" description="Polar residues" evidence="3">
    <location>
        <begin position="385"/>
        <end position="398"/>
    </location>
</feature>
<dbReference type="Proteomes" id="UP000193467">
    <property type="component" value="Unassembled WGS sequence"/>
</dbReference>
<dbReference type="AlphaFoldDB" id="A0A1Y2EXJ5"/>
<evidence type="ECO:0000259" key="4">
    <source>
        <dbReference type="PROSITE" id="PS50014"/>
    </source>
</evidence>
<feature type="compositionally biased region" description="Basic and acidic residues" evidence="3">
    <location>
        <begin position="867"/>
        <end position="881"/>
    </location>
</feature>
<feature type="compositionally biased region" description="Basic and acidic residues" evidence="3">
    <location>
        <begin position="321"/>
        <end position="333"/>
    </location>
</feature>
<dbReference type="Pfam" id="PF00439">
    <property type="entry name" value="Bromodomain"/>
    <property type="match status" value="3"/>
</dbReference>
<feature type="compositionally biased region" description="Acidic residues" evidence="3">
    <location>
        <begin position="1099"/>
        <end position="1111"/>
    </location>
</feature>
<protein>
    <recommendedName>
        <fullName evidence="8">Bromodomain-containing protein</fullName>
    </recommendedName>
</protein>
<dbReference type="PANTHER" id="PTHR22880:SF225">
    <property type="entry name" value="BROMODOMAIN-CONTAINING PROTEIN BET-1-RELATED"/>
    <property type="match status" value="1"/>
</dbReference>
<feature type="domain" description="Bromo" evidence="4">
    <location>
        <begin position="740"/>
        <end position="814"/>
    </location>
</feature>
<feature type="region of interest" description="Disordered" evidence="3">
    <location>
        <begin position="1"/>
        <end position="447"/>
    </location>
</feature>
<feature type="compositionally biased region" description="Basic residues" evidence="3">
    <location>
        <begin position="910"/>
        <end position="922"/>
    </location>
</feature>
<dbReference type="PANTHER" id="PTHR22880">
    <property type="entry name" value="FALZ-RELATED BROMODOMAIN-CONTAINING PROTEINS"/>
    <property type="match status" value="1"/>
</dbReference>
<keyword evidence="7" id="KW-1185">Reference proteome</keyword>
<feature type="compositionally biased region" description="Pro residues" evidence="3">
    <location>
        <begin position="165"/>
        <end position="185"/>
    </location>
</feature>
<keyword evidence="1 2" id="KW-0103">Bromodomain</keyword>
<reference evidence="6 7" key="1">
    <citation type="submission" date="2016-07" db="EMBL/GenBank/DDBJ databases">
        <title>Pervasive Adenine N6-methylation of Active Genes in Fungi.</title>
        <authorList>
            <consortium name="DOE Joint Genome Institute"/>
            <person name="Mondo S.J."/>
            <person name="Dannebaum R.O."/>
            <person name="Kuo R.C."/>
            <person name="Labutti K."/>
            <person name="Haridas S."/>
            <person name="Kuo A."/>
            <person name="Salamov A."/>
            <person name="Ahrendt S.R."/>
            <person name="Lipzen A."/>
            <person name="Sullivan W."/>
            <person name="Andreopoulos W.B."/>
            <person name="Clum A."/>
            <person name="Lindquist E."/>
            <person name="Daum C."/>
            <person name="Ramamoorthy G.K."/>
            <person name="Gryganskyi A."/>
            <person name="Culley D."/>
            <person name="Magnuson J.K."/>
            <person name="James T.Y."/>
            <person name="O'Malley M.A."/>
            <person name="Stajich J.E."/>
            <person name="Spatafora J.W."/>
            <person name="Visel A."/>
            <person name="Grigoriev I.V."/>
        </authorList>
    </citation>
    <scope>NUCLEOTIDE SEQUENCE [LARGE SCALE GENOMIC DNA]</scope>
    <source>
        <strain evidence="6 7">62-1032</strain>
    </source>
</reference>
<feature type="compositionally biased region" description="Pro residues" evidence="3">
    <location>
        <begin position="358"/>
        <end position="376"/>
    </location>
</feature>
<feature type="compositionally biased region" description="Polar residues" evidence="3">
    <location>
        <begin position="340"/>
        <end position="351"/>
    </location>
</feature>
<evidence type="ECO:0008006" key="8">
    <source>
        <dbReference type="Google" id="ProtNLM"/>
    </source>
</evidence>
<feature type="domain" description="Bromo" evidence="4">
    <location>
        <begin position="520"/>
        <end position="623"/>
    </location>
</feature>
<feature type="compositionally biased region" description="Acidic residues" evidence="3">
    <location>
        <begin position="928"/>
        <end position="938"/>
    </location>
</feature>
<name>A0A1Y2EXJ5_9BASI</name>
<dbReference type="PROSITE" id="PS51525">
    <property type="entry name" value="NET"/>
    <property type="match status" value="1"/>
</dbReference>
<feature type="region of interest" description="Disordered" evidence="3">
    <location>
        <begin position="646"/>
        <end position="691"/>
    </location>
</feature>
<dbReference type="Gene3D" id="1.20.1270.220">
    <property type="match status" value="1"/>
</dbReference>
<gene>
    <name evidence="6" type="ORF">BCR35DRAFT_343168</name>
</gene>
<sequence>MEHSKQPEAPATLETSNSTFNSAQPASQPAALVALPTPPPPAPIDSNMSAAPLPTPTPTELHHHVQQQPQLASAANDLDGIIHSQPTSPPPAPPAQPNGLHNGIHQEQQQQRVASPASVADAQAVGIFPSAPSSAVATPLEGSPAPQQQQAYSVPTPVESTPAPIVAPPAPISAPEQLPPPPVVPLPSHLTMPPQLQHHDSTSSVIAQPPTPAVAAPPPPPVQSLPPPPPPQQLQQQYTPSPAPVSPAPVPVQSYPSPAPAPAPPAPAPAPAAYAYEAPQPVDVKMEEGLPSSGEVSPGLLKRSAPDELSAGDALQGQQAVEERDIKRARVDSEPAPQLYAQSPAPQQHAYSASPAPQQLPPAPAPAPAPAAPSPAPVHGYDPSAFSNPPSLPPSQLGTPAPAPAPTMSPAEMHQPQQQAPAPQQPQQVPQQQAYQPNPAYAATPAPTYSAAPTPLYPAAAPVPQQHYAPPPQPAYAAAQPTYAYSPAPEAPASATATGPIAVMTKEQQKFGVSLLRTLKKNRSAPPFLRPVDPVALLIPDYFRVVTRPMDLGTVEQKLSATGKAITAANKANKTFGLDYTNGTGAWEGASDKVYRTAEDFKEDVERIWENCFKYNGPREKNPVSAMAGAMQDVCERMWRTMPVAPAIEYKPEPPRQPSPEQPKKERRLSNSFVPTIRRSEDGTRPKREIHAPPRELPYYAEQQETGLPGKSRHGRVSGKAAQEQLRFCKEVIKELFKKVHEAYAFPFYEPVNYIALNIPQYPQIIKKPMDLGTIRAKLDNGLYPLPPYPAFEADMRLIFKNCYAFNPPGTPVNDWGRRLEMVFDQKWNERPIGGDDDEFSDDDGISAMEQQLLTLQASIEQMKQQKKAEKERARAAERAAARPPKPAKKPSVDGGRRASGGGGSGGVSNKRKPGGGKKKKAKRDDFSSDDDFYDDGGDYVGGPVVQEPESVTFEMKRELAVKIVSFEGENLERAIDIIRQGRPDLLSDVNKEIELDIDQLDQRTLLALYRFVCPSTNAGRKPKAGRRPNGSGSHQPGPTKRKNLDEIKESERIEMLEARLREFDQGAQQQVATPSGGGERRDSAGAPLQEDQASSDSSSEEESGSDSDDD</sequence>
<comment type="caution">
    <text evidence="6">The sequence shown here is derived from an EMBL/GenBank/DDBJ whole genome shotgun (WGS) entry which is preliminary data.</text>
</comment>
<dbReference type="PRINTS" id="PR00503">
    <property type="entry name" value="BROMODOMAIN"/>
</dbReference>
<feature type="region of interest" description="Disordered" evidence="3">
    <location>
        <begin position="862"/>
        <end position="946"/>
    </location>
</feature>
<evidence type="ECO:0000313" key="7">
    <source>
        <dbReference type="Proteomes" id="UP000193467"/>
    </source>
</evidence>
<feature type="compositionally biased region" description="Basic and acidic residues" evidence="3">
    <location>
        <begin position="1043"/>
        <end position="1065"/>
    </location>
</feature>
<dbReference type="GO" id="GO:0000785">
    <property type="term" value="C:chromatin"/>
    <property type="evidence" value="ECO:0007669"/>
    <property type="project" value="TreeGrafter"/>
</dbReference>
<dbReference type="InterPro" id="IPR038336">
    <property type="entry name" value="NET_sf"/>
</dbReference>
<feature type="compositionally biased region" description="Pro residues" evidence="3">
    <location>
        <begin position="87"/>
        <end position="96"/>
    </location>
</feature>
<dbReference type="InterPro" id="IPR027353">
    <property type="entry name" value="NET_dom"/>
</dbReference>
<organism evidence="6 7">
    <name type="scientific">Leucosporidium creatinivorum</name>
    <dbReference type="NCBI Taxonomy" id="106004"/>
    <lineage>
        <taxon>Eukaryota</taxon>
        <taxon>Fungi</taxon>
        <taxon>Dikarya</taxon>
        <taxon>Basidiomycota</taxon>
        <taxon>Pucciniomycotina</taxon>
        <taxon>Microbotryomycetes</taxon>
        <taxon>Leucosporidiales</taxon>
        <taxon>Leucosporidium</taxon>
    </lineage>
</organism>
<feature type="compositionally biased region" description="Low complexity" evidence="3">
    <location>
        <begin position="415"/>
        <end position="447"/>
    </location>
</feature>
<feature type="compositionally biased region" description="Pro residues" evidence="3">
    <location>
        <begin position="257"/>
        <end position="270"/>
    </location>
</feature>
<feature type="compositionally biased region" description="Gly residues" evidence="3">
    <location>
        <begin position="898"/>
        <end position="907"/>
    </location>
</feature>
<feature type="compositionally biased region" description="Pro residues" evidence="3">
    <location>
        <begin position="241"/>
        <end position="250"/>
    </location>
</feature>
<dbReference type="STRING" id="106004.A0A1Y2EXJ5"/>
<dbReference type="InterPro" id="IPR050935">
    <property type="entry name" value="Bromo_chromatin_reader"/>
</dbReference>
<evidence type="ECO:0000256" key="3">
    <source>
        <dbReference type="SAM" id="MobiDB-lite"/>
    </source>
</evidence>
<evidence type="ECO:0000256" key="2">
    <source>
        <dbReference type="PROSITE-ProRule" id="PRU00035"/>
    </source>
</evidence>
<feature type="compositionally biased region" description="Pro residues" evidence="3">
    <location>
        <begin position="209"/>
        <end position="232"/>
    </location>
</feature>
<feature type="region of interest" description="Disordered" evidence="3">
    <location>
        <begin position="1016"/>
        <end position="1111"/>
    </location>
</feature>
<dbReference type="InParanoid" id="A0A1Y2EXJ5"/>
<dbReference type="SUPFAM" id="SSF47370">
    <property type="entry name" value="Bromodomain"/>
    <property type="match status" value="2"/>
</dbReference>
<evidence type="ECO:0000256" key="1">
    <source>
        <dbReference type="ARBA" id="ARBA00023117"/>
    </source>
</evidence>
<feature type="compositionally biased region" description="Polar residues" evidence="3">
    <location>
        <begin position="13"/>
        <end position="27"/>
    </location>
</feature>
<dbReference type="SMART" id="SM00297">
    <property type="entry name" value="BROMO"/>
    <property type="match status" value="2"/>
</dbReference>
<accession>A0A1Y2EXJ5</accession>
<dbReference type="InterPro" id="IPR003882">
    <property type="entry name" value="Pistil_extensin"/>
</dbReference>
<proteinExistence type="predicted"/>
<dbReference type="PRINTS" id="PR01218">
    <property type="entry name" value="PSTLEXTENSIN"/>
</dbReference>
<feature type="domain" description="NET" evidence="5">
    <location>
        <begin position="942"/>
        <end position="1024"/>
    </location>
</feature>
<dbReference type="OrthoDB" id="2537748at2759"/>
<dbReference type="GO" id="GO:0006338">
    <property type="term" value="P:chromatin remodeling"/>
    <property type="evidence" value="ECO:0007669"/>
    <property type="project" value="TreeGrafter"/>
</dbReference>
<dbReference type="GO" id="GO:0006355">
    <property type="term" value="P:regulation of DNA-templated transcription"/>
    <property type="evidence" value="ECO:0007669"/>
    <property type="project" value="TreeGrafter"/>
</dbReference>
<dbReference type="PROSITE" id="PS50014">
    <property type="entry name" value="BROMODOMAIN_2"/>
    <property type="match status" value="2"/>
</dbReference>